<evidence type="ECO:0000313" key="2">
    <source>
        <dbReference type="Proteomes" id="UP001151079"/>
    </source>
</evidence>
<protein>
    <submittedName>
        <fullName evidence="1">Uncharacterized protein</fullName>
    </submittedName>
</protein>
<dbReference type="EMBL" id="JAOZEW010000035">
    <property type="protein sequence ID" value="MCV9930426.1"/>
    <property type="molecule type" value="Genomic_DNA"/>
</dbReference>
<gene>
    <name evidence="1" type="ORF">OIU83_22390</name>
</gene>
<sequence>MSEEKFPGKIKIQLQTAQEWEKKYRDSKPAEGKEKVNAYLIPKETLELVLAENIDAVRAYIGINDLGEQILMFVGTVLNEKTGIYEDVFAKGDIGYDNSIQEIVYDG</sequence>
<proteinExistence type="predicted"/>
<dbReference type="Proteomes" id="UP001151079">
    <property type="component" value="Unassembled WGS sequence"/>
</dbReference>
<keyword evidence="2" id="KW-1185">Reference proteome</keyword>
<dbReference type="RefSeq" id="WP_264208499.1">
    <property type="nucleotide sequence ID" value="NZ_JAOZEW010000035.1"/>
</dbReference>
<comment type="caution">
    <text evidence="1">The sequence shown here is derived from an EMBL/GenBank/DDBJ whole genome shotgun (WGS) entry which is preliminary data.</text>
</comment>
<reference evidence="1" key="1">
    <citation type="submission" date="2022-10" db="EMBL/GenBank/DDBJ databases">
        <title>Two novel species of Flavobacterium.</title>
        <authorList>
            <person name="Liu Q."/>
            <person name="Xin Y.-H."/>
        </authorList>
    </citation>
    <scope>NUCLEOTIDE SEQUENCE</scope>
    <source>
        <strain evidence="1">LS1R49</strain>
    </source>
</reference>
<evidence type="ECO:0000313" key="1">
    <source>
        <dbReference type="EMBL" id="MCV9930426.1"/>
    </source>
</evidence>
<dbReference type="AlphaFoldDB" id="A0A9X2ZKE1"/>
<accession>A0A9X2ZKE1</accession>
<organism evidence="1 2">
    <name type="scientific">Flavobacterium shii</name>
    <dbReference type="NCBI Taxonomy" id="2987687"/>
    <lineage>
        <taxon>Bacteria</taxon>
        <taxon>Pseudomonadati</taxon>
        <taxon>Bacteroidota</taxon>
        <taxon>Flavobacteriia</taxon>
        <taxon>Flavobacteriales</taxon>
        <taxon>Flavobacteriaceae</taxon>
        <taxon>Flavobacterium</taxon>
    </lineage>
</organism>
<name>A0A9X2ZKE1_9FLAO</name>